<comment type="caution">
    <text evidence="9">The sequence shown here is derived from an EMBL/GenBank/DDBJ whole genome shotgun (WGS) entry which is preliminary data.</text>
</comment>
<keyword evidence="2 5" id="KW-0812">Transmembrane</keyword>
<evidence type="ECO:0000256" key="4">
    <source>
        <dbReference type="ARBA" id="ARBA00023136"/>
    </source>
</evidence>
<accession>A0ABS5LQS7</accession>
<keyword evidence="3 5" id="KW-1133">Transmembrane helix</keyword>
<dbReference type="PROSITE" id="PS50839">
    <property type="entry name" value="CHASE"/>
    <property type="match status" value="1"/>
</dbReference>
<feature type="domain" description="EAL" evidence="7">
    <location>
        <begin position="498"/>
        <end position="752"/>
    </location>
</feature>
<dbReference type="SMART" id="SM01079">
    <property type="entry name" value="CHASE"/>
    <property type="match status" value="1"/>
</dbReference>
<organism evidence="9 10">
    <name type="scientific">Comamonas brasiliensis</name>
    <dbReference type="NCBI Taxonomy" id="1812482"/>
    <lineage>
        <taxon>Bacteria</taxon>
        <taxon>Pseudomonadati</taxon>
        <taxon>Pseudomonadota</taxon>
        <taxon>Betaproteobacteria</taxon>
        <taxon>Burkholderiales</taxon>
        <taxon>Comamonadaceae</taxon>
        <taxon>Comamonas</taxon>
    </lineage>
</organism>
<evidence type="ECO:0000259" key="6">
    <source>
        <dbReference type="PROSITE" id="PS50839"/>
    </source>
</evidence>
<dbReference type="Gene3D" id="3.30.70.270">
    <property type="match status" value="1"/>
</dbReference>
<dbReference type="PROSITE" id="PS50887">
    <property type="entry name" value="GGDEF"/>
    <property type="match status" value="1"/>
</dbReference>
<dbReference type="RefSeq" id="WP_211456283.1">
    <property type="nucleotide sequence ID" value="NZ_JAANES010000001.1"/>
</dbReference>
<reference evidence="9 10" key="1">
    <citation type="submission" date="2020-03" db="EMBL/GenBank/DDBJ databases">
        <title>The role of nitrogen metabolism on polyethylene biodegradation.</title>
        <authorList>
            <person name="Peixoto J."/>
            <person name="Vizzotto C.S."/>
            <person name="Ramos A."/>
            <person name="Alves G."/>
            <person name="Steindorff A."/>
            <person name="Kruger R."/>
        </authorList>
    </citation>
    <scope>NUCLEOTIDE SEQUENCE [LARGE SCALE GENOMIC DNA]</scope>
    <source>
        <strain evidence="9 10">PE63</strain>
    </source>
</reference>
<feature type="transmembrane region" description="Helical" evidence="5">
    <location>
        <begin position="277"/>
        <end position="298"/>
    </location>
</feature>
<dbReference type="SUPFAM" id="SSF141868">
    <property type="entry name" value="EAL domain-like"/>
    <property type="match status" value="1"/>
</dbReference>
<dbReference type="Pfam" id="PF03924">
    <property type="entry name" value="CHASE"/>
    <property type="match status" value="1"/>
</dbReference>
<dbReference type="Gene3D" id="3.20.20.450">
    <property type="entry name" value="EAL domain"/>
    <property type="match status" value="1"/>
</dbReference>
<evidence type="ECO:0008006" key="11">
    <source>
        <dbReference type="Google" id="ProtNLM"/>
    </source>
</evidence>
<evidence type="ECO:0000313" key="9">
    <source>
        <dbReference type="EMBL" id="MBS3018412.1"/>
    </source>
</evidence>
<keyword evidence="10" id="KW-1185">Reference proteome</keyword>
<proteinExistence type="predicted"/>
<evidence type="ECO:0000256" key="1">
    <source>
        <dbReference type="ARBA" id="ARBA00004370"/>
    </source>
</evidence>
<gene>
    <name evidence="9" type="ORF">DJFAAGMI_01144</name>
</gene>
<evidence type="ECO:0000256" key="3">
    <source>
        <dbReference type="ARBA" id="ARBA00022989"/>
    </source>
</evidence>
<dbReference type="Pfam" id="PF00990">
    <property type="entry name" value="GGDEF"/>
    <property type="match status" value="1"/>
</dbReference>
<dbReference type="Proteomes" id="UP001647436">
    <property type="component" value="Unassembled WGS sequence"/>
</dbReference>
<evidence type="ECO:0000259" key="8">
    <source>
        <dbReference type="PROSITE" id="PS50887"/>
    </source>
</evidence>
<dbReference type="EMBL" id="JAANES010000001">
    <property type="protein sequence ID" value="MBS3018412.1"/>
    <property type="molecule type" value="Genomic_DNA"/>
</dbReference>
<dbReference type="SUPFAM" id="SSF55073">
    <property type="entry name" value="Nucleotide cyclase"/>
    <property type="match status" value="1"/>
</dbReference>
<dbReference type="InterPro" id="IPR029787">
    <property type="entry name" value="Nucleotide_cyclase"/>
</dbReference>
<dbReference type="InterPro" id="IPR000160">
    <property type="entry name" value="GGDEF_dom"/>
</dbReference>
<dbReference type="InterPro" id="IPR052155">
    <property type="entry name" value="Biofilm_reg_signaling"/>
</dbReference>
<dbReference type="CDD" id="cd01949">
    <property type="entry name" value="GGDEF"/>
    <property type="match status" value="1"/>
</dbReference>
<keyword evidence="4 5" id="KW-0472">Membrane</keyword>
<dbReference type="InterPro" id="IPR043128">
    <property type="entry name" value="Rev_trsase/Diguanyl_cyclase"/>
</dbReference>
<feature type="domain" description="CHASE" evidence="6">
    <location>
        <begin position="120"/>
        <end position="262"/>
    </location>
</feature>
<dbReference type="NCBIfam" id="TIGR00254">
    <property type="entry name" value="GGDEF"/>
    <property type="match status" value="1"/>
</dbReference>
<dbReference type="CDD" id="cd01948">
    <property type="entry name" value="EAL"/>
    <property type="match status" value="1"/>
</dbReference>
<protein>
    <recommendedName>
        <fullName evidence="11">EAL domain-containing protein</fullName>
    </recommendedName>
</protein>
<evidence type="ECO:0000313" key="10">
    <source>
        <dbReference type="Proteomes" id="UP001647436"/>
    </source>
</evidence>
<evidence type="ECO:0000256" key="2">
    <source>
        <dbReference type="ARBA" id="ARBA00022692"/>
    </source>
</evidence>
<dbReference type="SMART" id="SM00267">
    <property type="entry name" value="GGDEF"/>
    <property type="match status" value="1"/>
</dbReference>
<dbReference type="PROSITE" id="PS50883">
    <property type="entry name" value="EAL"/>
    <property type="match status" value="1"/>
</dbReference>
<evidence type="ECO:0000259" key="7">
    <source>
        <dbReference type="PROSITE" id="PS50883"/>
    </source>
</evidence>
<dbReference type="InterPro" id="IPR001633">
    <property type="entry name" value="EAL_dom"/>
</dbReference>
<dbReference type="PANTHER" id="PTHR44757">
    <property type="entry name" value="DIGUANYLATE CYCLASE DGCP"/>
    <property type="match status" value="1"/>
</dbReference>
<evidence type="ECO:0000256" key="5">
    <source>
        <dbReference type="SAM" id="Phobius"/>
    </source>
</evidence>
<dbReference type="PANTHER" id="PTHR44757:SF2">
    <property type="entry name" value="BIOFILM ARCHITECTURE MAINTENANCE PROTEIN MBAA"/>
    <property type="match status" value="1"/>
</dbReference>
<feature type="domain" description="GGDEF" evidence="8">
    <location>
        <begin position="356"/>
        <end position="489"/>
    </location>
</feature>
<dbReference type="Pfam" id="PF00563">
    <property type="entry name" value="EAL"/>
    <property type="match status" value="1"/>
</dbReference>
<dbReference type="Gene3D" id="3.30.450.350">
    <property type="entry name" value="CHASE domain"/>
    <property type="match status" value="1"/>
</dbReference>
<dbReference type="InterPro" id="IPR042240">
    <property type="entry name" value="CHASE_sf"/>
</dbReference>
<dbReference type="SMART" id="SM00052">
    <property type="entry name" value="EAL"/>
    <property type="match status" value="1"/>
</dbReference>
<comment type="subcellular location">
    <subcellularLocation>
        <location evidence="1">Membrane</location>
    </subcellularLocation>
</comment>
<dbReference type="InterPro" id="IPR035919">
    <property type="entry name" value="EAL_sf"/>
</dbReference>
<sequence>MLTSMLLSVGKTPRARSSTRTEIKRANLIAGLALVLGLAIGAAIITSLDWVRSSEQRQKLTETAAAHSALVQQLVNRTLSINYAMAVVLRQNPTDFAGLERLANELLPLYSGVDNVQLAPDGVVRNVFPAIAHQGPVGHDLLTDPHSRDEAELTIAAQSLHIAVPTELRQGRPGFVGRYPVFLSSSQRHQSFWGFVSAVVLLDTVRNFGQFDLLEQQKLAYRLWRAHPITGEPQTLLSSSAPATKVMASASIVVPQGRWQLTVSPIESNSLVNSTRLAWWLIVVLIAASAAALTRSILMRPVELAQMVRRRTRALKAANRSLERQATHDSLTGLGNRVLLEHDLNKAIEHVRRTSGQFAVLLMDLDDFKSINDSLGHRAGDGMLQEVAQRLKRCIRATDAIYRLGGDEFVIVLNQLGDVQVAGAIAREILVEVAQPHLIQGQEVQLTTSLGIVIYPQDAEDAKSLLSLADVSMYRAKKSGRNQIAFFSPSLDHAAQTRLQLMDELREAIKTEAFELHYQVQVDIASGQAVGAEALLRWRHPTRGLVPPAEFIPLAEETGLIVPIGEWALRAACMEAMSWSRSLGIQLTIGVNLSPKQFQDAKLLEKVGMALANSGLPANQLEIEITEGMVMRKPDEAAATMRALRQLGVYLSVDDFGTGYSSLGYLSRFPIQGLKIDRSFVRNVPDSETDATIARAIVSLGKSLGLTVVAEGVETQAQLDFMRQQGCHIAQGYLLGRPLAAIQFIEQLTQQEAGFRDACNQANGRI</sequence>
<dbReference type="InterPro" id="IPR006189">
    <property type="entry name" value="CHASE_dom"/>
</dbReference>
<name>A0ABS5LQS7_9BURK</name>